<keyword evidence="2" id="KW-1185">Reference proteome</keyword>
<accession>A0ABT5HH70</accession>
<name>A0ABT5HH70_9CAUL</name>
<sequence>MEAASLPGELSCHFSNDTYDPLLIAKGNVANESSQGVIKVGQYVERLGAPGGFNAMVNGPVFTGRGHTVRINLTGPATGGGESPPRPATLTYQRADGAKMVLEGDWTCGP</sequence>
<evidence type="ECO:0000313" key="2">
    <source>
        <dbReference type="Proteomes" id="UP001218579"/>
    </source>
</evidence>
<gene>
    <name evidence="1" type="ORF">PQU98_05640</name>
</gene>
<dbReference type="RefSeq" id="WP_272744511.1">
    <property type="nucleotide sequence ID" value="NZ_JAQQKV010000001.1"/>
</dbReference>
<reference evidence="1 2" key="1">
    <citation type="submission" date="2023-01" db="EMBL/GenBank/DDBJ databases">
        <title>Novel species of the genus Asticcacaulis isolated from rivers.</title>
        <authorList>
            <person name="Lu H."/>
        </authorList>
    </citation>
    <scope>NUCLEOTIDE SEQUENCE [LARGE SCALE GENOMIC DNA]</scope>
    <source>
        <strain evidence="1 2">LKC15W</strain>
    </source>
</reference>
<comment type="caution">
    <text evidence="1">The sequence shown here is derived from an EMBL/GenBank/DDBJ whole genome shotgun (WGS) entry which is preliminary data.</text>
</comment>
<organism evidence="1 2">
    <name type="scientific">Asticcacaulis machinosus</name>
    <dbReference type="NCBI Taxonomy" id="2984211"/>
    <lineage>
        <taxon>Bacteria</taxon>
        <taxon>Pseudomonadati</taxon>
        <taxon>Pseudomonadota</taxon>
        <taxon>Alphaproteobacteria</taxon>
        <taxon>Caulobacterales</taxon>
        <taxon>Caulobacteraceae</taxon>
        <taxon>Asticcacaulis</taxon>
    </lineage>
</organism>
<dbReference type="Proteomes" id="UP001218579">
    <property type="component" value="Unassembled WGS sequence"/>
</dbReference>
<evidence type="ECO:0000313" key="1">
    <source>
        <dbReference type="EMBL" id="MDC7675600.1"/>
    </source>
</evidence>
<protein>
    <submittedName>
        <fullName evidence="1">Uncharacterized protein</fullName>
    </submittedName>
</protein>
<dbReference type="EMBL" id="JAQQKV010000001">
    <property type="protein sequence ID" value="MDC7675600.1"/>
    <property type="molecule type" value="Genomic_DNA"/>
</dbReference>
<proteinExistence type="predicted"/>